<evidence type="ECO:0000313" key="1">
    <source>
        <dbReference type="EMBL" id="CDW35234.1"/>
    </source>
</evidence>
<sequence length="80" mass="8815">MYNSKWISFFSYEKTLTVDPVYNKQNNLVVCIGKADNSIRTVTKTKNPASVVMFGVVASTGEKITPIGFLLDTGYSRGTT</sequence>
<name>A0A0K2UAG9_LEPSM</name>
<accession>A0A0K2UAG9</accession>
<dbReference type="AlphaFoldDB" id="A0A0K2UAG9"/>
<protein>
    <submittedName>
        <fullName evidence="1">Uncharacterized protein</fullName>
    </submittedName>
</protein>
<dbReference type="EMBL" id="HACA01017873">
    <property type="protein sequence ID" value="CDW35234.1"/>
    <property type="molecule type" value="Transcribed_RNA"/>
</dbReference>
<organism evidence="1">
    <name type="scientific">Lepeophtheirus salmonis</name>
    <name type="common">Salmon louse</name>
    <name type="synonym">Caligus salmonis</name>
    <dbReference type="NCBI Taxonomy" id="72036"/>
    <lineage>
        <taxon>Eukaryota</taxon>
        <taxon>Metazoa</taxon>
        <taxon>Ecdysozoa</taxon>
        <taxon>Arthropoda</taxon>
        <taxon>Crustacea</taxon>
        <taxon>Multicrustacea</taxon>
        <taxon>Hexanauplia</taxon>
        <taxon>Copepoda</taxon>
        <taxon>Siphonostomatoida</taxon>
        <taxon>Caligidae</taxon>
        <taxon>Lepeophtheirus</taxon>
    </lineage>
</organism>
<proteinExistence type="predicted"/>
<reference evidence="1" key="1">
    <citation type="submission" date="2014-05" db="EMBL/GenBank/DDBJ databases">
        <authorList>
            <person name="Chronopoulou M."/>
        </authorList>
    </citation>
    <scope>NUCLEOTIDE SEQUENCE</scope>
    <source>
        <tissue evidence="1">Whole organism</tissue>
    </source>
</reference>